<protein>
    <recommendedName>
        <fullName evidence="3">C1q domain-containing protein</fullName>
    </recommendedName>
</protein>
<evidence type="ECO:0000256" key="1">
    <source>
        <dbReference type="ARBA" id="ARBA00004613"/>
    </source>
</evidence>
<evidence type="ECO:0000313" key="4">
    <source>
        <dbReference type="EMBL" id="KAJ8311841.1"/>
    </source>
</evidence>
<keyword evidence="2" id="KW-0964">Secreted</keyword>
<dbReference type="SUPFAM" id="SSF49842">
    <property type="entry name" value="TNF-like"/>
    <property type="match status" value="1"/>
</dbReference>
<name>A0ABQ9F368_TEGGR</name>
<dbReference type="Gene3D" id="2.60.120.40">
    <property type="match status" value="1"/>
</dbReference>
<dbReference type="EMBL" id="JARBDR010000480">
    <property type="protein sequence ID" value="KAJ8311841.1"/>
    <property type="molecule type" value="Genomic_DNA"/>
</dbReference>
<organism evidence="4 5">
    <name type="scientific">Tegillarca granosa</name>
    <name type="common">Malaysian cockle</name>
    <name type="synonym">Anadara granosa</name>
    <dbReference type="NCBI Taxonomy" id="220873"/>
    <lineage>
        <taxon>Eukaryota</taxon>
        <taxon>Metazoa</taxon>
        <taxon>Spiralia</taxon>
        <taxon>Lophotrochozoa</taxon>
        <taxon>Mollusca</taxon>
        <taxon>Bivalvia</taxon>
        <taxon>Autobranchia</taxon>
        <taxon>Pteriomorphia</taxon>
        <taxon>Arcoida</taxon>
        <taxon>Arcoidea</taxon>
        <taxon>Arcidae</taxon>
        <taxon>Tegillarca</taxon>
    </lineage>
</organism>
<proteinExistence type="predicted"/>
<dbReference type="Proteomes" id="UP001217089">
    <property type="component" value="Unassembled WGS sequence"/>
</dbReference>
<feature type="domain" description="C1q" evidence="3">
    <location>
        <begin position="89"/>
        <end position="216"/>
    </location>
</feature>
<dbReference type="InterPro" id="IPR001073">
    <property type="entry name" value="C1q_dom"/>
</dbReference>
<dbReference type="PROSITE" id="PS50871">
    <property type="entry name" value="C1Q"/>
    <property type="match status" value="1"/>
</dbReference>
<comment type="subcellular location">
    <subcellularLocation>
        <location evidence="1">Secreted</location>
    </subcellularLocation>
</comment>
<accession>A0ABQ9F368</accession>
<dbReference type="PANTHER" id="PTHR15427:SF33">
    <property type="entry name" value="COLLAGEN IV NC1 DOMAIN-CONTAINING PROTEIN"/>
    <property type="match status" value="1"/>
</dbReference>
<keyword evidence="5" id="KW-1185">Reference proteome</keyword>
<reference evidence="4 5" key="1">
    <citation type="submission" date="2022-12" db="EMBL/GenBank/DDBJ databases">
        <title>Chromosome-level genome of Tegillarca granosa.</title>
        <authorList>
            <person name="Kim J."/>
        </authorList>
    </citation>
    <scope>NUCLEOTIDE SEQUENCE [LARGE SCALE GENOMIC DNA]</scope>
    <source>
        <strain evidence="4">Teg-2019</strain>
        <tissue evidence="4">Adductor muscle</tissue>
    </source>
</reference>
<dbReference type="PRINTS" id="PR00007">
    <property type="entry name" value="COMPLEMNTC1Q"/>
</dbReference>
<dbReference type="InterPro" id="IPR008983">
    <property type="entry name" value="Tumour_necrosis_fac-like_dom"/>
</dbReference>
<sequence>MTIFILQILNNFRSFTDLSVLVKGARVESKGGKTQPGCGSYFVKQMFRLFSDEKIERNIQQAIDQLKEAAGKESRNLNSEEMLENYYDLEKNKIAFTARIPKYESYSSQQILKFTRVITNVGGGLNASDGVFYCPEPGLYYFFVNIMSQSNHVHAVIHKNDRFVAYVFTGSSGHYKWKSGSNAVILELKRGDRVSVKSHSSFNFHSEATYFTGLKI</sequence>
<evidence type="ECO:0000256" key="2">
    <source>
        <dbReference type="ARBA" id="ARBA00022525"/>
    </source>
</evidence>
<gene>
    <name evidence="4" type="ORF">KUTeg_010608</name>
</gene>
<dbReference type="SMART" id="SM00110">
    <property type="entry name" value="C1Q"/>
    <property type="match status" value="1"/>
</dbReference>
<comment type="caution">
    <text evidence="4">The sequence shown here is derived from an EMBL/GenBank/DDBJ whole genome shotgun (WGS) entry which is preliminary data.</text>
</comment>
<dbReference type="InterPro" id="IPR050392">
    <property type="entry name" value="Collagen/C1q_domain"/>
</dbReference>
<dbReference type="PANTHER" id="PTHR15427">
    <property type="entry name" value="EMILIN ELASTIN MICROFIBRIL INTERFACE-LOCATED PROTEIN ELASTIN MICROFIBRIL INTERFACER"/>
    <property type="match status" value="1"/>
</dbReference>
<evidence type="ECO:0000259" key="3">
    <source>
        <dbReference type="PROSITE" id="PS50871"/>
    </source>
</evidence>
<evidence type="ECO:0000313" key="5">
    <source>
        <dbReference type="Proteomes" id="UP001217089"/>
    </source>
</evidence>
<dbReference type="Pfam" id="PF00386">
    <property type="entry name" value="C1q"/>
    <property type="match status" value="1"/>
</dbReference>